<comment type="similarity">
    <text evidence="1">Belongs to the eIF-5A family.</text>
</comment>
<evidence type="ECO:0000256" key="1">
    <source>
        <dbReference type="ARBA" id="ARBA00006016"/>
    </source>
</evidence>
<dbReference type="InterPro" id="IPR019769">
    <property type="entry name" value="Trans_elong_IF5A_hypusine_site"/>
</dbReference>
<dbReference type="SUPFAM" id="SSF50104">
    <property type="entry name" value="Translation proteins SH3-like domain"/>
    <property type="match status" value="1"/>
</dbReference>
<dbReference type="PANTHER" id="PTHR11673">
    <property type="entry name" value="TRANSLATION INITIATION FACTOR 5A FAMILY MEMBER"/>
    <property type="match status" value="1"/>
</dbReference>
<dbReference type="InterPro" id="IPR048670">
    <property type="entry name" value="IF5A-like_N"/>
</dbReference>
<feature type="domain" description="Translation initiation factor 5A-like N-terminal" evidence="4">
    <location>
        <begin position="10"/>
        <end position="62"/>
    </location>
</feature>
<dbReference type="GO" id="GO:0045905">
    <property type="term" value="P:positive regulation of translational termination"/>
    <property type="evidence" value="ECO:0007669"/>
    <property type="project" value="InterPro"/>
</dbReference>
<dbReference type="EMBL" id="KF900495">
    <property type="protein sequence ID" value="AIE96998.1"/>
    <property type="molecule type" value="Genomic_DNA"/>
</dbReference>
<keyword evidence="3" id="KW-0385">Hypusine</keyword>
<organism evidence="5">
    <name type="scientific">uncultured marine group II/III euryarchaeote AD1000_88_H01</name>
    <dbReference type="NCBI Taxonomy" id="1457823"/>
    <lineage>
        <taxon>Archaea</taxon>
        <taxon>Methanobacteriati</taxon>
        <taxon>Methanobacteriota</taxon>
        <taxon>environmental samples</taxon>
    </lineage>
</organism>
<dbReference type="GO" id="GO:0003743">
    <property type="term" value="F:translation initiation factor activity"/>
    <property type="evidence" value="ECO:0007669"/>
    <property type="project" value="UniProtKB-KW"/>
</dbReference>
<dbReference type="InterPro" id="IPR014722">
    <property type="entry name" value="Rib_uL2_dom2"/>
</dbReference>
<name>A0A075G088_9EURY</name>
<dbReference type="Pfam" id="PF21485">
    <property type="entry name" value="IF5A-like_N"/>
    <property type="match status" value="1"/>
</dbReference>
<protein>
    <submittedName>
        <fullName evidence="5">Translation initiation factor 5A</fullName>
    </submittedName>
</protein>
<dbReference type="GO" id="GO:0003746">
    <property type="term" value="F:translation elongation factor activity"/>
    <property type="evidence" value="ECO:0007669"/>
    <property type="project" value="InterPro"/>
</dbReference>
<reference evidence="5" key="1">
    <citation type="journal article" date="2014" name="Genome Biol. Evol.">
        <title>Pangenome evidence for extensive interdomain horizontal transfer affecting lineage core and shell genes in uncultured planktonic thaumarchaeota and euryarchaeota.</title>
        <authorList>
            <person name="Deschamps P."/>
            <person name="Zivanovic Y."/>
            <person name="Moreira D."/>
            <person name="Rodriguez-Valera F."/>
            <person name="Lopez-Garcia P."/>
        </authorList>
    </citation>
    <scope>NUCLEOTIDE SEQUENCE</scope>
</reference>
<evidence type="ECO:0000313" key="5">
    <source>
        <dbReference type="EMBL" id="AIE96998.1"/>
    </source>
</evidence>
<accession>A0A075G088</accession>
<evidence type="ECO:0000259" key="4">
    <source>
        <dbReference type="Pfam" id="PF21485"/>
    </source>
</evidence>
<keyword evidence="5" id="KW-0396">Initiation factor</keyword>
<dbReference type="InterPro" id="IPR012340">
    <property type="entry name" value="NA-bd_OB-fold"/>
</dbReference>
<keyword evidence="2" id="KW-0648">Protein biosynthesis</keyword>
<dbReference type="InterPro" id="IPR001884">
    <property type="entry name" value="IF5A-like"/>
</dbReference>
<dbReference type="InterPro" id="IPR008991">
    <property type="entry name" value="Translation_prot_SH3-like_sf"/>
</dbReference>
<proteinExistence type="inferred from homology"/>
<sequence>MDQGFVPGTTRAEIRTLKVGRYVAIDNDAFKILSMSKSKPGKHGSAKARIELEDIFTGQKRSHVGTVTDSIHIPIIEKGSAIITHIQGNEVHAMDNKTYQTLILPVEEGMNLQSGGEIQWVEAMGRYKISRDH</sequence>
<dbReference type="GO" id="GO:0045901">
    <property type="term" value="P:positive regulation of translational elongation"/>
    <property type="evidence" value="ECO:0007669"/>
    <property type="project" value="InterPro"/>
</dbReference>
<evidence type="ECO:0000256" key="3">
    <source>
        <dbReference type="ARBA" id="ARBA00023071"/>
    </source>
</evidence>
<dbReference type="GO" id="GO:0003723">
    <property type="term" value="F:RNA binding"/>
    <property type="evidence" value="ECO:0007669"/>
    <property type="project" value="InterPro"/>
</dbReference>
<dbReference type="PROSITE" id="PS00302">
    <property type="entry name" value="IF5A_HYPUSINE"/>
    <property type="match status" value="1"/>
</dbReference>
<dbReference type="PIRSF" id="PIRSF003025">
    <property type="entry name" value="eIF5A"/>
    <property type="match status" value="1"/>
</dbReference>
<dbReference type="AlphaFoldDB" id="A0A075G088"/>
<evidence type="ECO:0000256" key="2">
    <source>
        <dbReference type="ARBA" id="ARBA00022917"/>
    </source>
</evidence>
<dbReference type="Gene3D" id="2.40.50.140">
    <property type="entry name" value="Nucleic acid-binding proteins"/>
    <property type="match status" value="1"/>
</dbReference>
<dbReference type="Gene3D" id="2.30.30.30">
    <property type="match status" value="1"/>
</dbReference>
<dbReference type="GO" id="GO:0043022">
    <property type="term" value="F:ribosome binding"/>
    <property type="evidence" value="ECO:0007669"/>
    <property type="project" value="InterPro"/>
</dbReference>
<dbReference type="NCBIfam" id="TIGR00037">
    <property type="entry name" value="eIF_5A"/>
    <property type="match status" value="1"/>
</dbReference>